<organism evidence="2 3">
    <name type="scientific">Perkinsus olseni</name>
    <name type="common">Perkinsus atlanticus</name>
    <dbReference type="NCBI Taxonomy" id="32597"/>
    <lineage>
        <taxon>Eukaryota</taxon>
        <taxon>Sar</taxon>
        <taxon>Alveolata</taxon>
        <taxon>Perkinsozoa</taxon>
        <taxon>Perkinsea</taxon>
        <taxon>Perkinsida</taxon>
        <taxon>Perkinsidae</taxon>
        <taxon>Perkinsus</taxon>
    </lineage>
</organism>
<protein>
    <submittedName>
        <fullName evidence="2">Uncharacterized protein</fullName>
    </submittedName>
</protein>
<comment type="caution">
    <text evidence="2">The sequence shown here is derived from an EMBL/GenBank/DDBJ whole genome shotgun (WGS) entry which is preliminary data.</text>
</comment>
<accession>A0A7J6RUP6</accession>
<feature type="non-terminal residue" evidence="2">
    <location>
        <position position="1"/>
    </location>
</feature>
<proteinExistence type="predicted"/>
<dbReference type="EMBL" id="JABANM010019428">
    <property type="protein sequence ID" value="KAF4724488.1"/>
    <property type="molecule type" value="Genomic_DNA"/>
</dbReference>
<reference evidence="2 3" key="1">
    <citation type="submission" date="2020-04" db="EMBL/GenBank/DDBJ databases">
        <title>Perkinsus olseni comparative genomics.</title>
        <authorList>
            <person name="Bogema D.R."/>
        </authorList>
    </citation>
    <scope>NUCLEOTIDE SEQUENCE [LARGE SCALE GENOMIC DNA]</scope>
    <source>
        <strain evidence="2">ATCC PRA-205</strain>
    </source>
</reference>
<dbReference type="AlphaFoldDB" id="A0A7J6RUP6"/>
<name>A0A7J6RUP6_PEROL</name>
<evidence type="ECO:0000256" key="1">
    <source>
        <dbReference type="SAM" id="MobiDB-lite"/>
    </source>
</evidence>
<gene>
    <name evidence="2" type="ORF">FOZ62_000374</name>
</gene>
<sequence length="100" mass="10893">KRIEATLSGRATTSEVIPAPGMSMPPSVDYSLDESDVSRGEHSEGSQTEVCKSRLEELSPATKEFPEFLAGIPDVFHWGELSAWSNGTARKRDAQHSTES</sequence>
<dbReference type="Proteomes" id="UP000574390">
    <property type="component" value="Unassembled WGS sequence"/>
</dbReference>
<feature type="region of interest" description="Disordered" evidence="1">
    <location>
        <begin position="1"/>
        <end position="51"/>
    </location>
</feature>
<evidence type="ECO:0000313" key="3">
    <source>
        <dbReference type="Proteomes" id="UP000574390"/>
    </source>
</evidence>
<evidence type="ECO:0000313" key="2">
    <source>
        <dbReference type="EMBL" id="KAF4724488.1"/>
    </source>
</evidence>